<dbReference type="Proteomes" id="UP000051547">
    <property type="component" value="Unassembled WGS sequence"/>
</dbReference>
<dbReference type="PANTHER" id="PTHR32303">
    <property type="entry name" value="QUINOPROTEIN ALCOHOL DEHYDROGENASE (CYTOCHROME C)"/>
    <property type="match status" value="1"/>
</dbReference>
<dbReference type="SUPFAM" id="SSF50998">
    <property type="entry name" value="Quinoprotein alcohol dehydrogenase-like"/>
    <property type="match status" value="1"/>
</dbReference>
<feature type="domain" description="Pyrrolo-quinoline quinone repeat" evidence="5">
    <location>
        <begin position="180"/>
        <end position="265"/>
    </location>
</feature>
<organism evidence="6 7">
    <name type="scientific">OM182 bacterium BACL3 MAG-120920-bin41</name>
    <dbReference type="NCBI Taxonomy" id="1655580"/>
    <lineage>
        <taxon>Bacteria</taxon>
        <taxon>Pseudomonadati</taxon>
        <taxon>Pseudomonadota</taxon>
        <taxon>Gammaproteobacteria</taxon>
        <taxon>OMG group</taxon>
        <taxon>OM182 clade</taxon>
    </lineage>
</organism>
<evidence type="ECO:0000259" key="5">
    <source>
        <dbReference type="Pfam" id="PF13360"/>
    </source>
</evidence>
<accession>A0A0R2SXP3</accession>
<comment type="similarity">
    <text evidence="2">Belongs to the bacterial PQQ dehydrogenase family.</text>
</comment>
<dbReference type="EMBL" id="LIBE01000695">
    <property type="protein sequence ID" value="KRO77181.1"/>
    <property type="molecule type" value="Genomic_DNA"/>
</dbReference>
<comment type="cofactor">
    <cofactor evidence="1">
        <name>pyrroloquinoline quinone</name>
        <dbReference type="ChEBI" id="CHEBI:58442"/>
    </cofactor>
</comment>
<evidence type="ECO:0000256" key="3">
    <source>
        <dbReference type="ARBA" id="ARBA00023002"/>
    </source>
</evidence>
<dbReference type="GO" id="GO:0016491">
    <property type="term" value="F:oxidoreductase activity"/>
    <property type="evidence" value="ECO:0007669"/>
    <property type="project" value="UniProtKB-KW"/>
</dbReference>
<proteinExistence type="inferred from homology"/>
<feature type="domain" description="Pyrrolo-quinoline quinone repeat" evidence="4">
    <location>
        <begin position="1"/>
        <end position="101"/>
    </location>
</feature>
<reference evidence="6 7" key="1">
    <citation type="submission" date="2015-10" db="EMBL/GenBank/DDBJ databases">
        <title>Metagenome-Assembled Genomes uncover a global brackish microbiome.</title>
        <authorList>
            <person name="Hugerth L.W."/>
            <person name="Larsson J."/>
            <person name="Alneberg J."/>
            <person name="Lindh M.V."/>
            <person name="Legrand C."/>
            <person name="Pinhassi J."/>
            <person name="Andersson A.F."/>
        </authorList>
    </citation>
    <scope>NUCLEOTIDE SEQUENCE [LARGE SCALE GENOMIC DNA]</scope>
    <source>
        <strain evidence="6">BACL4 MAG-120920-bin41</strain>
    </source>
</reference>
<evidence type="ECO:0000313" key="7">
    <source>
        <dbReference type="Proteomes" id="UP000051547"/>
    </source>
</evidence>
<dbReference type="InterPro" id="IPR002372">
    <property type="entry name" value="PQQ_rpt_dom"/>
</dbReference>
<evidence type="ECO:0000259" key="4">
    <source>
        <dbReference type="Pfam" id="PF01011"/>
    </source>
</evidence>
<comment type="caution">
    <text evidence="6">The sequence shown here is derived from an EMBL/GenBank/DDBJ whole genome shotgun (WGS) entry which is preliminary data.</text>
</comment>
<gene>
    <name evidence="6" type="ORF">ABR72_03995</name>
</gene>
<dbReference type="Pfam" id="PF13360">
    <property type="entry name" value="PQQ_2"/>
    <property type="match status" value="1"/>
</dbReference>
<evidence type="ECO:0000256" key="1">
    <source>
        <dbReference type="ARBA" id="ARBA00001931"/>
    </source>
</evidence>
<dbReference type="SMART" id="SM00564">
    <property type="entry name" value="PQQ"/>
    <property type="match status" value="3"/>
</dbReference>
<protein>
    <recommendedName>
        <fullName evidence="4 5">Pyrrolo-quinoline quinone repeat domain-containing protein</fullName>
    </recommendedName>
</protein>
<dbReference type="InterPro" id="IPR018391">
    <property type="entry name" value="PQQ_b-propeller_rpt"/>
</dbReference>
<evidence type="ECO:0000256" key="2">
    <source>
        <dbReference type="ARBA" id="ARBA00008156"/>
    </source>
</evidence>
<evidence type="ECO:0000313" key="6">
    <source>
        <dbReference type="EMBL" id="KRO77181.1"/>
    </source>
</evidence>
<dbReference type="PANTHER" id="PTHR32303:SF10">
    <property type="entry name" value="OUTER MEMBRANE PROTEIN ASSEMBLY FACTOR BAMB"/>
    <property type="match status" value="1"/>
</dbReference>
<dbReference type="Pfam" id="PF01011">
    <property type="entry name" value="PQQ"/>
    <property type="match status" value="1"/>
</dbReference>
<dbReference type="Gene3D" id="2.140.10.10">
    <property type="entry name" value="Quinoprotein alcohol dehydrogenase-like superfamily"/>
    <property type="match status" value="1"/>
</dbReference>
<name>A0A0R2SXP3_9GAMM</name>
<sequence>MDLEKGELYAAVTNPAPDLPAYLRPGDNLYTNNIIALDPRSGELLWHKSIVPNDDHDWDLTQVSPVLKAGVDNVSRDLVATVGKDGVLRTLDKNTREALYETPITTILNAEVPVTQEGVFACPGVFGGVLWSGPAYHPGERIVVTPSIDYCARFVAAEEVEVKPGQLYMGGGVVPDSEQSGWLTAVDVESGEIRWRYHSPAPMVAGVTTTAGGLVLSGELTGNLLMLNAASGEVLNSIYTGAPIGGGVITYEVDGTQYIATNSGNAMMTFQTGHETPRSGSVIVYALPKAARGD</sequence>
<dbReference type="InterPro" id="IPR011047">
    <property type="entry name" value="Quinoprotein_ADH-like_sf"/>
</dbReference>
<keyword evidence="3" id="KW-0560">Oxidoreductase</keyword>
<dbReference type="AlphaFoldDB" id="A0A0R2SXP3"/>